<keyword evidence="2" id="KW-1185">Reference proteome</keyword>
<sequence>MTKICYSQDINLFIKDIKEERHLEQEDSFIELTSIIKGIKVNNLNQVKIKEITTAVDDNGNILKKMESFFGDDYSSSNQLKIKLEAPSRKSSKISSLEGVIKYFSPSESNGSKIIITNLLDNYNKNLLRKKHSDIKLTLIDKEALQKLKEEDEKEYNKQIEKLKKEGGLGEELAETVGAFKQFFEGFSNFGSKESLSFYIEDKKDEIVEIFIYNGEGKKMNYGSSRMGKNKLTINLREKVASNWKIEVLIENEKSLKEYKFNLINIILP</sequence>
<organism evidence="1 2">
    <name type="scientific">Tenacibaculum pelagium</name>
    <dbReference type="NCBI Taxonomy" id="2759527"/>
    <lineage>
        <taxon>Bacteria</taxon>
        <taxon>Pseudomonadati</taxon>
        <taxon>Bacteroidota</taxon>
        <taxon>Flavobacteriia</taxon>
        <taxon>Flavobacteriales</taxon>
        <taxon>Flavobacteriaceae</taxon>
        <taxon>Tenacibaculum</taxon>
    </lineage>
</organism>
<proteinExistence type="predicted"/>
<evidence type="ECO:0000313" key="2">
    <source>
        <dbReference type="Proteomes" id="UP000563906"/>
    </source>
</evidence>
<dbReference type="Proteomes" id="UP000563906">
    <property type="component" value="Unassembled WGS sequence"/>
</dbReference>
<comment type="caution">
    <text evidence="1">The sequence shown here is derived from an EMBL/GenBank/DDBJ whole genome shotgun (WGS) entry which is preliminary data.</text>
</comment>
<name>A0A839ALR2_9FLAO</name>
<evidence type="ECO:0000313" key="1">
    <source>
        <dbReference type="EMBL" id="MBA6156043.1"/>
    </source>
</evidence>
<dbReference type="EMBL" id="JACGLS010000002">
    <property type="protein sequence ID" value="MBA6156043.1"/>
    <property type="molecule type" value="Genomic_DNA"/>
</dbReference>
<accession>A0A839ALR2</accession>
<reference evidence="1 2" key="1">
    <citation type="submission" date="2020-07" db="EMBL/GenBank/DDBJ databases">
        <title>Bacterium isolated from marine sediment.</title>
        <authorList>
            <person name="Shang D."/>
            <person name="Du Z.-J."/>
        </authorList>
    </citation>
    <scope>NUCLEOTIDE SEQUENCE [LARGE SCALE GENOMIC DNA]</scope>
    <source>
        <strain evidence="1 2">S7007</strain>
    </source>
</reference>
<gene>
    <name evidence="1" type="ORF">H3Z83_05855</name>
</gene>
<protein>
    <submittedName>
        <fullName evidence="1">Uncharacterized protein</fullName>
    </submittedName>
</protein>
<dbReference type="AlphaFoldDB" id="A0A839ALR2"/>